<name>A6HUD0_RAT</name>
<reference evidence="1 2" key="1">
    <citation type="submission" date="2005-07" db="EMBL/GenBank/DDBJ databases">
        <authorList>
            <person name="Mural R.J."/>
            <person name="Li P.W."/>
            <person name="Adams M.D."/>
            <person name="Amanatides P.G."/>
            <person name="Baden-Tillson H."/>
            <person name="Barnstead M."/>
            <person name="Chin S.H."/>
            <person name="Dew I."/>
            <person name="Evans C.A."/>
            <person name="Ferriera S."/>
            <person name="Flanigan M."/>
            <person name="Fosler C."/>
            <person name="Glodek A."/>
            <person name="Gu Z."/>
            <person name="Holt R.A."/>
            <person name="Jennings D."/>
            <person name="Kraft C.L."/>
            <person name="Lu F."/>
            <person name="Nguyen T."/>
            <person name="Nusskern D.R."/>
            <person name="Pfannkoch C.M."/>
            <person name="Sitter C."/>
            <person name="Sutton G.G."/>
            <person name="Venter J.C."/>
            <person name="Wang Z."/>
            <person name="Woodage T."/>
            <person name="Zheng X.H."/>
            <person name="Zhong F."/>
        </authorList>
    </citation>
    <scope>NUCLEOTIDE SEQUENCE [LARGE SCALE GENOMIC DNA]</scope>
    <source>
        <strain>BN</strain>
        <strain evidence="2">Sprague-Dawley</strain>
    </source>
</reference>
<evidence type="ECO:0000313" key="2">
    <source>
        <dbReference type="Proteomes" id="UP000234681"/>
    </source>
</evidence>
<protein>
    <submittedName>
        <fullName evidence="1">RCG37029</fullName>
    </submittedName>
</protein>
<organism evidence="1 2">
    <name type="scientific">Rattus norvegicus</name>
    <name type="common">Rat</name>
    <dbReference type="NCBI Taxonomy" id="10116"/>
    <lineage>
        <taxon>Eukaryota</taxon>
        <taxon>Metazoa</taxon>
        <taxon>Chordata</taxon>
        <taxon>Craniata</taxon>
        <taxon>Vertebrata</taxon>
        <taxon>Euteleostomi</taxon>
        <taxon>Mammalia</taxon>
        <taxon>Eutheria</taxon>
        <taxon>Euarchontoglires</taxon>
        <taxon>Glires</taxon>
        <taxon>Rodentia</taxon>
        <taxon>Myomorpha</taxon>
        <taxon>Muroidea</taxon>
        <taxon>Muridae</taxon>
        <taxon>Murinae</taxon>
        <taxon>Rattus</taxon>
    </lineage>
</organism>
<proteinExistence type="predicted"/>
<gene>
    <name evidence="1" type="ORF">rCG_37029</name>
</gene>
<evidence type="ECO:0000313" key="1">
    <source>
        <dbReference type="EMBL" id="EDM02493.1"/>
    </source>
</evidence>
<accession>A6HUD0</accession>
<dbReference type="AlphaFoldDB" id="A6HUD0"/>
<dbReference type="Proteomes" id="UP000234681">
    <property type="component" value="Chromosome 15"/>
</dbReference>
<sequence length="59" mass="6817">MHTHVCMCTHMHTHTNIKKIIKGKETINVRMGMDGRSSKEDILREPAEGMEREIGRDII</sequence>
<dbReference type="EMBL" id="CH473951">
    <property type="protein sequence ID" value="EDM02493.1"/>
    <property type="molecule type" value="Genomic_DNA"/>
</dbReference>